<dbReference type="Proteomes" id="UP000070700">
    <property type="component" value="Unassembled WGS sequence"/>
</dbReference>
<dbReference type="KEGG" id="psco:LY89DRAFT_600017"/>
<dbReference type="EMBL" id="KQ947436">
    <property type="protein sequence ID" value="KUJ08335.1"/>
    <property type="molecule type" value="Genomic_DNA"/>
</dbReference>
<dbReference type="PANTHER" id="PTHR36156">
    <property type="entry name" value="SLR2101 PROTEIN"/>
    <property type="match status" value="1"/>
</dbReference>
<dbReference type="OrthoDB" id="5840532at2759"/>
<keyword evidence="3" id="KW-1185">Reference proteome</keyword>
<dbReference type="RefSeq" id="XP_018062690.1">
    <property type="nucleotide sequence ID" value="XM_018210131.1"/>
</dbReference>
<dbReference type="InterPro" id="IPR013096">
    <property type="entry name" value="Cupin_2"/>
</dbReference>
<dbReference type="SUPFAM" id="SSF51182">
    <property type="entry name" value="RmlC-like cupins"/>
    <property type="match status" value="1"/>
</dbReference>
<evidence type="ECO:0000313" key="2">
    <source>
        <dbReference type="EMBL" id="KUJ08335.1"/>
    </source>
</evidence>
<gene>
    <name evidence="2" type="ORF">LY89DRAFT_600017</name>
</gene>
<organism evidence="2 3">
    <name type="scientific">Mollisia scopiformis</name>
    <name type="common">Conifer needle endophyte fungus</name>
    <name type="synonym">Phialocephala scopiformis</name>
    <dbReference type="NCBI Taxonomy" id="149040"/>
    <lineage>
        <taxon>Eukaryota</taxon>
        <taxon>Fungi</taxon>
        <taxon>Dikarya</taxon>
        <taxon>Ascomycota</taxon>
        <taxon>Pezizomycotina</taxon>
        <taxon>Leotiomycetes</taxon>
        <taxon>Helotiales</taxon>
        <taxon>Mollisiaceae</taxon>
        <taxon>Mollisia</taxon>
    </lineage>
</organism>
<dbReference type="GeneID" id="28819857"/>
<name>A0A132B7F1_MOLSC</name>
<dbReference type="Pfam" id="PF07883">
    <property type="entry name" value="Cupin_2"/>
    <property type="match status" value="1"/>
</dbReference>
<dbReference type="Gene3D" id="2.60.120.10">
    <property type="entry name" value="Jelly Rolls"/>
    <property type="match status" value="1"/>
</dbReference>
<dbReference type="InterPro" id="IPR047142">
    <property type="entry name" value="OryJ/VirC-like"/>
</dbReference>
<protein>
    <recommendedName>
        <fullName evidence="1">Cupin type-2 domain-containing protein</fullName>
    </recommendedName>
</protein>
<dbReference type="InParanoid" id="A0A132B7F1"/>
<sequence length="174" mass="18445">MAFQYPTAKVHITQNAPDGTATLIPNSTVPHPSQPLGPTHQVTFIYSTPPGPFSTSTNADLDFYTKTASAKPLGVFPAEGGSGCVILDFAPSNGEEKSFIHKTTTVDYLVVLEGTLELELLGGTKKVVSKGEVVVQRECQHSWKNVSTTEGARIMAVAVGAQGAVHGKMEIYGQ</sequence>
<evidence type="ECO:0000313" key="3">
    <source>
        <dbReference type="Proteomes" id="UP000070700"/>
    </source>
</evidence>
<dbReference type="InterPro" id="IPR014710">
    <property type="entry name" value="RmlC-like_jellyroll"/>
</dbReference>
<dbReference type="InterPro" id="IPR011051">
    <property type="entry name" value="RmlC_Cupin_sf"/>
</dbReference>
<reference evidence="2 3" key="1">
    <citation type="submission" date="2015-10" db="EMBL/GenBank/DDBJ databases">
        <title>Full genome of DAOMC 229536 Phialocephala scopiformis, a fungal endophyte of spruce producing the potent anti-insectan compound rugulosin.</title>
        <authorList>
            <consortium name="DOE Joint Genome Institute"/>
            <person name="Walker A.K."/>
            <person name="Frasz S.L."/>
            <person name="Seifert K.A."/>
            <person name="Miller J.D."/>
            <person name="Mondo S.J."/>
            <person name="Labutti K."/>
            <person name="Lipzen A."/>
            <person name="Dockter R."/>
            <person name="Kennedy M."/>
            <person name="Grigoriev I.V."/>
            <person name="Spatafora J.W."/>
        </authorList>
    </citation>
    <scope>NUCLEOTIDE SEQUENCE [LARGE SCALE GENOMIC DNA]</scope>
    <source>
        <strain evidence="2 3">CBS 120377</strain>
    </source>
</reference>
<accession>A0A132B7F1</accession>
<proteinExistence type="predicted"/>
<evidence type="ECO:0000259" key="1">
    <source>
        <dbReference type="Pfam" id="PF07883"/>
    </source>
</evidence>
<dbReference type="PANTHER" id="PTHR36156:SF2">
    <property type="entry name" value="CUPIN TYPE-2 DOMAIN-CONTAINING PROTEIN"/>
    <property type="match status" value="1"/>
</dbReference>
<feature type="domain" description="Cupin type-2" evidence="1">
    <location>
        <begin position="88"/>
        <end position="156"/>
    </location>
</feature>
<dbReference type="AlphaFoldDB" id="A0A132B7F1"/>